<keyword evidence="7 17" id="KW-0547">Nucleotide-binding</keyword>
<dbReference type="GO" id="GO:0008017">
    <property type="term" value="F:microtubule binding"/>
    <property type="evidence" value="ECO:0007669"/>
    <property type="project" value="InterPro"/>
</dbReference>
<evidence type="ECO:0000313" key="20">
    <source>
        <dbReference type="EMBL" id="CAH0549982.1"/>
    </source>
</evidence>
<evidence type="ECO:0000256" key="16">
    <source>
        <dbReference type="ARBA" id="ARBA00034078"/>
    </source>
</evidence>
<dbReference type="InterPro" id="IPR036961">
    <property type="entry name" value="Kinesin_motor_dom_sf"/>
</dbReference>
<evidence type="ECO:0000256" key="9">
    <source>
        <dbReference type="ARBA" id="ARBA00023004"/>
    </source>
</evidence>
<evidence type="ECO:0000256" key="8">
    <source>
        <dbReference type="ARBA" id="ARBA00022840"/>
    </source>
</evidence>
<dbReference type="OrthoDB" id="3176171at2759"/>
<keyword evidence="10" id="KW-0411">Iron-sulfur</keyword>
<organism evidence="20 21">
    <name type="scientific">Brassicogethes aeneus</name>
    <name type="common">Rape pollen beetle</name>
    <name type="synonym">Meligethes aeneus</name>
    <dbReference type="NCBI Taxonomy" id="1431903"/>
    <lineage>
        <taxon>Eukaryota</taxon>
        <taxon>Metazoa</taxon>
        <taxon>Ecdysozoa</taxon>
        <taxon>Arthropoda</taxon>
        <taxon>Hexapoda</taxon>
        <taxon>Insecta</taxon>
        <taxon>Pterygota</taxon>
        <taxon>Neoptera</taxon>
        <taxon>Endopterygota</taxon>
        <taxon>Coleoptera</taxon>
        <taxon>Polyphaga</taxon>
        <taxon>Cucujiformia</taxon>
        <taxon>Nitidulidae</taxon>
        <taxon>Meligethinae</taxon>
        <taxon>Brassicogethes</taxon>
    </lineage>
</organism>
<dbReference type="PROSITE" id="PS50067">
    <property type="entry name" value="KINESIN_MOTOR_2"/>
    <property type="match status" value="1"/>
</dbReference>
<evidence type="ECO:0000256" key="13">
    <source>
        <dbReference type="ARBA" id="ARBA00023175"/>
    </source>
</evidence>
<dbReference type="Proteomes" id="UP001154078">
    <property type="component" value="Chromosome 2"/>
</dbReference>
<evidence type="ECO:0000259" key="19">
    <source>
        <dbReference type="PROSITE" id="PS50067"/>
    </source>
</evidence>
<protein>
    <recommendedName>
        <fullName evidence="19">Kinesin motor domain-containing protein</fullName>
    </recommendedName>
</protein>
<proteinExistence type="inferred from homology"/>
<keyword evidence="6" id="KW-0479">Metal-binding</keyword>
<dbReference type="GO" id="GO:0003777">
    <property type="term" value="F:microtubule motor activity"/>
    <property type="evidence" value="ECO:0007669"/>
    <property type="project" value="InterPro"/>
</dbReference>
<sequence length="1115" mass="126793">MSIDATSVKVAVRIRPLADYEISKGCKTIIDVIPENEQIIVNNTKPFTFNYVFDAQSTQEEFYNCCVKDTIENLFQGYNMTILAYGQTGSGKTYSMGTAYKGEGDTGVIPRAISDIFNHIQDNFAIDFTVQVSFIELYQEVLYDLLSGKPRDQCVLDIREDTQKGIHIPNMTEIQVTSANEVLEILSRGSAGRATASTNMNSQSSRSHAILTVTITMQSKDDPANIKTAKLHLVDLAGSERPKKTGAVGNTFKEGVNINKGLMVLGNVISCLGDEKNKSTFVPYRDSNLTRLLKDSLGGNSITLMIACVSPADYNHDETLSTLRYADRAKKIKNKPVVNQDSKVAEINDLKKTIQNLRLQIVAQGGPVICPAEIELLKRKNMELEHKIKELNLQLSASLVDKTGVLEKNLILQAAVEKLSAKHKELGVDFDLTVLNITDALENNDAELIKKNVEKLNAIQNRFMEIDQDHKLLDSEIKNHDQTFVKQLFSSSNENLNESGTEHQNAHTHKQLALNTELQEVMKQLAMKETLAEKLISNAQHMVDYQSMQENELKMAALQKEKDELVQLLQLKNNAHGNSTAADQRRKRIKDLEGQIADLNRKVSDQARLIKIRDKDEQRINKLNSEITAMKQVKVKLIRNMREESDKFRAWKQVRERELAKLKHEDRKKANEIVKMKLMNSKQQNVLKRKVEEATALNKRLQQSLQVRKQAQESKTKGGKNGNWLKQEFDVFMNLTEAKVAVACLLEDRAQLQEQLTGLKENEEKEEARCLEEEIECRSAQIQDFQQRILESDEEAKAKARFDNIQTMAEAKAIAKFLWDQSADIKRQSVQNRFKITEMQEGLHQVREHKKMYEANLKSLDEKYGNQMSELEEYYEEKVAYLLGQLRGVKRGDVEGEDSDAEKRCGILEEQNENWRARFEQLEEEMKSQKRKNLELQSVIDKIKETGDRTYQANLLPMTPNLLEVPPRNLAVRTIIDDEQENFLNSSIDDIMEDDPNDPDWRKTPLGKRVVQEKKRLTSYIHKLNFDEDSSEERASLKRSSAGGCTCKTNCNARCGCRRMNRSCGDSCKCNAEMCSNIPSDSDKAAVETAENENFKKPNAFGKRAARTARRHIIG</sequence>
<dbReference type="GO" id="GO:0005634">
    <property type="term" value="C:nucleus"/>
    <property type="evidence" value="ECO:0007669"/>
    <property type="project" value="UniProtKB-SubCell"/>
</dbReference>
<dbReference type="InterPro" id="IPR001752">
    <property type="entry name" value="Kinesin_motor_dom"/>
</dbReference>
<dbReference type="GO" id="GO:0051231">
    <property type="term" value="P:spindle elongation"/>
    <property type="evidence" value="ECO:0007669"/>
    <property type="project" value="TreeGrafter"/>
</dbReference>
<accession>A0A9P0AWV4</accession>
<comment type="cofactor">
    <cofactor evidence="1">
        <name>[4Fe-4S] cluster</name>
        <dbReference type="ChEBI" id="CHEBI:49883"/>
    </cofactor>
</comment>
<dbReference type="PROSITE" id="PS00411">
    <property type="entry name" value="KINESIN_MOTOR_1"/>
    <property type="match status" value="1"/>
</dbReference>
<evidence type="ECO:0000256" key="17">
    <source>
        <dbReference type="PROSITE-ProRule" id="PRU00283"/>
    </source>
</evidence>
<evidence type="ECO:0000256" key="14">
    <source>
        <dbReference type="ARBA" id="ARBA00023212"/>
    </source>
</evidence>
<dbReference type="PANTHER" id="PTHR47969:SF15">
    <property type="entry name" value="CHROMOSOME-ASSOCIATED KINESIN KIF4A-RELATED"/>
    <property type="match status" value="1"/>
</dbReference>
<evidence type="ECO:0000256" key="5">
    <source>
        <dbReference type="ARBA" id="ARBA00022701"/>
    </source>
</evidence>
<feature type="domain" description="Kinesin motor" evidence="19">
    <location>
        <begin position="7"/>
        <end position="332"/>
    </location>
</feature>
<dbReference type="GO" id="GO:0007018">
    <property type="term" value="P:microtubule-based movement"/>
    <property type="evidence" value="ECO:0007669"/>
    <property type="project" value="InterPro"/>
</dbReference>
<keyword evidence="11 18" id="KW-0175">Coiled coil</keyword>
<dbReference type="GO" id="GO:0005875">
    <property type="term" value="C:microtubule associated complex"/>
    <property type="evidence" value="ECO:0007669"/>
    <property type="project" value="TreeGrafter"/>
</dbReference>
<evidence type="ECO:0000256" key="10">
    <source>
        <dbReference type="ARBA" id="ARBA00023014"/>
    </source>
</evidence>
<keyword evidence="9" id="KW-0408">Iron</keyword>
<dbReference type="CDD" id="cd01372">
    <property type="entry name" value="KISc_KIF4"/>
    <property type="match status" value="1"/>
</dbReference>
<dbReference type="GO" id="GO:0003677">
    <property type="term" value="F:DNA binding"/>
    <property type="evidence" value="ECO:0007669"/>
    <property type="project" value="UniProtKB-KW"/>
</dbReference>
<dbReference type="GO" id="GO:0051536">
    <property type="term" value="F:iron-sulfur cluster binding"/>
    <property type="evidence" value="ECO:0007669"/>
    <property type="project" value="UniProtKB-KW"/>
</dbReference>
<keyword evidence="12" id="KW-0238">DNA-binding</keyword>
<dbReference type="GO" id="GO:0005874">
    <property type="term" value="C:microtubule"/>
    <property type="evidence" value="ECO:0007669"/>
    <property type="project" value="UniProtKB-KW"/>
</dbReference>
<evidence type="ECO:0000313" key="21">
    <source>
        <dbReference type="Proteomes" id="UP001154078"/>
    </source>
</evidence>
<keyword evidence="5" id="KW-0493">Microtubule</keyword>
<feature type="coiled-coil region" evidence="18">
    <location>
        <begin position="735"/>
        <end position="788"/>
    </location>
</feature>
<keyword evidence="14" id="KW-0206">Cytoskeleton</keyword>
<dbReference type="InterPro" id="IPR027640">
    <property type="entry name" value="Kinesin-like_fam"/>
</dbReference>
<keyword evidence="4" id="KW-0963">Cytoplasm</keyword>
<dbReference type="GO" id="GO:0005829">
    <property type="term" value="C:cytosol"/>
    <property type="evidence" value="ECO:0007669"/>
    <property type="project" value="UniProtKB-ARBA"/>
</dbReference>
<feature type="coiled-coil region" evidence="18">
    <location>
        <begin position="548"/>
        <end position="640"/>
    </location>
</feature>
<dbReference type="PRINTS" id="PR00380">
    <property type="entry name" value="KINESINHEAVY"/>
</dbReference>
<evidence type="ECO:0000256" key="4">
    <source>
        <dbReference type="ARBA" id="ARBA00022490"/>
    </source>
</evidence>
<dbReference type="GO" id="GO:0046872">
    <property type="term" value="F:metal ion binding"/>
    <property type="evidence" value="ECO:0007669"/>
    <property type="project" value="UniProtKB-KW"/>
</dbReference>
<dbReference type="Gene3D" id="3.40.850.10">
    <property type="entry name" value="Kinesin motor domain"/>
    <property type="match status" value="1"/>
</dbReference>
<evidence type="ECO:0000256" key="1">
    <source>
        <dbReference type="ARBA" id="ARBA00001966"/>
    </source>
</evidence>
<evidence type="ECO:0000256" key="2">
    <source>
        <dbReference type="ARBA" id="ARBA00004123"/>
    </source>
</evidence>
<evidence type="ECO:0000256" key="11">
    <source>
        <dbReference type="ARBA" id="ARBA00023054"/>
    </source>
</evidence>
<evidence type="ECO:0000256" key="3">
    <source>
        <dbReference type="ARBA" id="ARBA00004245"/>
    </source>
</evidence>
<feature type="coiled-coil region" evidence="18">
    <location>
        <begin position="843"/>
        <end position="877"/>
    </location>
</feature>
<dbReference type="Pfam" id="PF00225">
    <property type="entry name" value="Kinesin"/>
    <property type="match status" value="1"/>
</dbReference>
<dbReference type="GO" id="GO:0005524">
    <property type="term" value="F:ATP binding"/>
    <property type="evidence" value="ECO:0007669"/>
    <property type="project" value="UniProtKB-UniRule"/>
</dbReference>
<feature type="coiled-coil region" evidence="18">
    <location>
        <begin position="905"/>
        <end position="946"/>
    </location>
</feature>
<dbReference type="EMBL" id="OV121133">
    <property type="protein sequence ID" value="CAH0549982.1"/>
    <property type="molecule type" value="Genomic_DNA"/>
</dbReference>
<dbReference type="GO" id="GO:0007052">
    <property type="term" value="P:mitotic spindle organization"/>
    <property type="evidence" value="ECO:0007669"/>
    <property type="project" value="TreeGrafter"/>
</dbReference>
<dbReference type="PANTHER" id="PTHR47969">
    <property type="entry name" value="CHROMOSOME-ASSOCIATED KINESIN KIF4A-RELATED"/>
    <property type="match status" value="1"/>
</dbReference>
<keyword evidence="13 17" id="KW-0505">Motor protein</keyword>
<reference evidence="20" key="1">
    <citation type="submission" date="2021-12" db="EMBL/GenBank/DDBJ databases">
        <authorList>
            <person name="King R."/>
        </authorList>
    </citation>
    <scope>NUCLEOTIDE SEQUENCE</scope>
</reference>
<comment type="subcellular location">
    <subcellularLocation>
        <location evidence="3">Cytoplasm</location>
        <location evidence="3">Cytoskeleton</location>
    </subcellularLocation>
    <subcellularLocation>
        <location evidence="2">Nucleus</location>
    </subcellularLocation>
</comment>
<gene>
    <name evidence="20" type="ORF">MELIAE_LOCUS2909</name>
</gene>
<evidence type="ECO:0000256" key="12">
    <source>
        <dbReference type="ARBA" id="ARBA00023125"/>
    </source>
</evidence>
<dbReference type="FunFam" id="3.40.850.10:FF:000038">
    <property type="entry name" value="chromosome-associated kinesin KIF4A"/>
    <property type="match status" value="1"/>
</dbReference>
<feature type="binding site" evidence="17">
    <location>
        <begin position="86"/>
        <end position="93"/>
    </location>
    <ligand>
        <name>ATP</name>
        <dbReference type="ChEBI" id="CHEBI:30616"/>
    </ligand>
</feature>
<dbReference type="InterPro" id="IPR019821">
    <property type="entry name" value="Kinesin_motor_CS"/>
</dbReference>
<feature type="coiled-coil region" evidence="18">
    <location>
        <begin position="340"/>
        <end position="394"/>
    </location>
</feature>
<dbReference type="InterPro" id="IPR027417">
    <property type="entry name" value="P-loop_NTPase"/>
</dbReference>
<evidence type="ECO:0000256" key="15">
    <source>
        <dbReference type="ARBA" id="ARBA00023242"/>
    </source>
</evidence>
<evidence type="ECO:0000256" key="6">
    <source>
        <dbReference type="ARBA" id="ARBA00022723"/>
    </source>
</evidence>
<keyword evidence="15" id="KW-0539">Nucleus</keyword>
<dbReference type="Pfam" id="PF25764">
    <property type="entry name" value="KIF21A_4th"/>
    <property type="match status" value="1"/>
</dbReference>
<dbReference type="SMART" id="SM00129">
    <property type="entry name" value="KISc"/>
    <property type="match status" value="1"/>
</dbReference>
<dbReference type="SUPFAM" id="SSF52540">
    <property type="entry name" value="P-loop containing nucleoside triphosphate hydrolases"/>
    <property type="match status" value="1"/>
</dbReference>
<comment type="cofactor">
    <cofactor evidence="16">
        <name>[2Fe-2S] cluster</name>
        <dbReference type="ChEBI" id="CHEBI:190135"/>
    </cofactor>
</comment>
<name>A0A9P0AWV4_BRAAE</name>
<keyword evidence="8 17" id="KW-0067">ATP-binding</keyword>
<evidence type="ECO:0000256" key="7">
    <source>
        <dbReference type="ARBA" id="ARBA00022741"/>
    </source>
</evidence>
<evidence type="ECO:0000256" key="18">
    <source>
        <dbReference type="SAM" id="Coils"/>
    </source>
</evidence>
<comment type="similarity">
    <text evidence="17">Belongs to the TRAFAC class myosin-kinesin ATPase superfamily. Kinesin family.</text>
</comment>
<dbReference type="AlphaFoldDB" id="A0A9P0AWV4"/>
<keyword evidence="21" id="KW-1185">Reference proteome</keyword>